<dbReference type="PANTHER" id="PTHR30069:SF29">
    <property type="entry name" value="HEMOGLOBIN AND HEMOGLOBIN-HAPTOGLOBIN-BINDING PROTEIN 1-RELATED"/>
    <property type="match status" value="1"/>
</dbReference>
<evidence type="ECO:0000256" key="2">
    <source>
        <dbReference type="ARBA" id="ARBA00022448"/>
    </source>
</evidence>
<dbReference type="Pfam" id="PF13620">
    <property type="entry name" value="CarboxypepD_reg"/>
    <property type="match status" value="1"/>
</dbReference>
<dbReference type="Gene3D" id="2.40.170.20">
    <property type="entry name" value="TonB-dependent receptor, beta-barrel domain"/>
    <property type="match status" value="1"/>
</dbReference>
<evidence type="ECO:0000256" key="8">
    <source>
        <dbReference type="SAM" id="MobiDB-lite"/>
    </source>
</evidence>
<evidence type="ECO:0000256" key="7">
    <source>
        <dbReference type="ARBA" id="ARBA00023237"/>
    </source>
</evidence>
<dbReference type="Pfam" id="PF07715">
    <property type="entry name" value="Plug"/>
    <property type="match status" value="1"/>
</dbReference>
<evidence type="ECO:0000313" key="13">
    <source>
        <dbReference type="Proteomes" id="UP001324380"/>
    </source>
</evidence>
<dbReference type="Pfam" id="PF14905">
    <property type="entry name" value="OMP_b-brl_3"/>
    <property type="match status" value="1"/>
</dbReference>
<evidence type="ECO:0000256" key="4">
    <source>
        <dbReference type="ARBA" id="ARBA00022692"/>
    </source>
</evidence>
<proteinExistence type="predicted"/>
<name>A0ABZ0TSY1_9SPHI</name>
<keyword evidence="3" id="KW-1134">Transmembrane beta strand</keyword>
<dbReference type="Proteomes" id="UP001324380">
    <property type="component" value="Chromosome"/>
</dbReference>
<dbReference type="EMBL" id="CP139558">
    <property type="protein sequence ID" value="WPU96039.1"/>
    <property type="molecule type" value="Genomic_DNA"/>
</dbReference>
<keyword evidence="7" id="KW-0998">Cell outer membrane</keyword>
<dbReference type="InterPro" id="IPR039426">
    <property type="entry name" value="TonB-dep_rcpt-like"/>
</dbReference>
<dbReference type="Gene3D" id="2.60.40.1120">
    <property type="entry name" value="Carboxypeptidase-like, regulatory domain"/>
    <property type="match status" value="1"/>
</dbReference>
<evidence type="ECO:0000256" key="9">
    <source>
        <dbReference type="SAM" id="SignalP"/>
    </source>
</evidence>
<evidence type="ECO:0000256" key="3">
    <source>
        <dbReference type="ARBA" id="ARBA00022452"/>
    </source>
</evidence>
<gene>
    <name evidence="12" type="ORF">SNE25_10960</name>
</gene>
<keyword evidence="4" id="KW-0812">Transmembrane</keyword>
<feature type="chain" id="PRO_5046016742" evidence="9">
    <location>
        <begin position="20"/>
        <end position="841"/>
    </location>
</feature>
<accession>A0ABZ0TSY1</accession>
<evidence type="ECO:0000259" key="11">
    <source>
        <dbReference type="Pfam" id="PF14905"/>
    </source>
</evidence>
<organism evidence="12 13">
    <name type="scientific">Mucilaginibacter sabulilitoris</name>
    <dbReference type="NCBI Taxonomy" id="1173583"/>
    <lineage>
        <taxon>Bacteria</taxon>
        <taxon>Pseudomonadati</taxon>
        <taxon>Bacteroidota</taxon>
        <taxon>Sphingobacteriia</taxon>
        <taxon>Sphingobacteriales</taxon>
        <taxon>Sphingobacteriaceae</taxon>
        <taxon>Mucilaginibacter</taxon>
    </lineage>
</organism>
<sequence>MKAIYILFLFTFFTVCVQAQVNPAAKGKISGKVTDAATKQPVDYATVSVYKQGSTSPFNGISTDPKGRFTVDNIPDGEYKVTADFLGYQRSIIEHVIVKNGASTVIGEILLAPVPHQLKGVTIVAKTPTVENRIDKMVYNPQNDLSAQGGVAIDILKKVPQITVDIDGNVELQGNSNIRFLINGKPSSIFGASLADALQSIPASQIKSIEVITSPGAKYDAAGTGGIVNIILKDSRVEGVNGSVNLSAGTRRENGSFNLNVRKGNFGVNAFFSGNAQLNSNSPNTRNRTSTDSAHNTTTLFQQGSSNFTRNGYESGLNLTWNISKHDDLTGSIGFNHFGNHGNGITNQDQRQVNALGEEISDFKSIRNSSSKFNGTSTDVSLNYKKTFEKEGQELNVLYTESFGRNTFSSFQQQDYLNADIPSSGISNNNPGKDRETNISVDYTHPVSKSFTIETGAKLDFNNINNNIITDTLQDGVFVPNANQTYGFSYHRKIYAYYLSATTSVFNNFLDIKAGLRDEYTTTKADFEGTNIPNYNILAPSLVLSHKLGNSQSIKISYTRRVQRPDYGDLNPFLNISDPHNINTGNPNLKPELGNNFELGYNKSFDKGANINIAAFYRHNTNDIQQFTTFYDSLVVNGVTYSQVSLSQRYNLGSQTREGINLYGSVPITDKLSVRSNMFFSARTSNNPGSKSVTGFSYRINMNVQYNFGHDLSAEFFGNYRSSQKDIQGTDPKFVFYNIAMRKMILNKKFSFGLTASNPFANFVGQRSTTFGSNFNQVNIRQVPIRSFGISLSYKFGKLDFKKDDRDNRDNKDDDTNNSPDTPPLEKPKDNAGSNGGGKSK</sequence>
<comment type="subcellular location">
    <subcellularLocation>
        <location evidence="1">Cell outer membrane</location>
        <topology evidence="1">Multi-pass membrane protein</topology>
    </subcellularLocation>
</comment>
<dbReference type="SUPFAM" id="SSF56935">
    <property type="entry name" value="Porins"/>
    <property type="match status" value="1"/>
</dbReference>
<evidence type="ECO:0000313" key="12">
    <source>
        <dbReference type="EMBL" id="WPU96039.1"/>
    </source>
</evidence>
<dbReference type="InterPro" id="IPR037066">
    <property type="entry name" value="Plug_dom_sf"/>
</dbReference>
<dbReference type="InterPro" id="IPR008969">
    <property type="entry name" value="CarboxyPept-like_regulatory"/>
</dbReference>
<dbReference type="RefSeq" id="WP_321565142.1">
    <property type="nucleotide sequence ID" value="NZ_CP139558.1"/>
</dbReference>
<keyword evidence="5 9" id="KW-0732">Signal</keyword>
<dbReference type="PANTHER" id="PTHR30069">
    <property type="entry name" value="TONB-DEPENDENT OUTER MEMBRANE RECEPTOR"/>
    <property type="match status" value="1"/>
</dbReference>
<keyword evidence="12" id="KW-0675">Receptor</keyword>
<evidence type="ECO:0000256" key="5">
    <source>
        <dbReference type="ARBA" id="ARBA00022729"/>
    </source>
</evidence>
<keyword evidence="2" id="KW-0813">Transport</keyword>
<feature type="domain" description="TonB-dependent receptor plug" evidence="10">
    <location>
        <begin position="152"/>
        <end position="227"/>
    </location>
</feature>
<dbReference type="InterPro" id="IPR036942">
    <property type="entry name" value="Beta-barrel_TonB_sf"/>
</dbReference>
<dbReference type="InterPro" id="IPR041700">
    <property type="entry name" value="OMP_b-brl_3"/>
</dbReference>
<reference evidence="12 13" key="1">
    <citation type="submission" date="2023-11" db="EMBL/GenBank/DDBJ databases">
        <title>Analysis of the Genomes of Mucilaginibacter gossypii cycad 4 and M. sabulilitoris SNA2: microbes with the potential for plant growth promotion.</title>
        <authorList>
            <person name="Hirsch A.M."/>
            <person name="Humm E."/>
            <person name="Rubbi M."/>
            <person name="Del Vecchio G."/>
            <person name="Ha S.M."/>
            <person name="Pellegrini M."/>
            <person name="Gunsalus R.P."/>
        </authorList>
    </citation>
    <scope>NUCLEOTIDE SEQUENCE [LARGE SCALE GENOMIC DNA]</scope>
    <source>
        <strain evidence="12 13">SNA2</strain>
    </source>
</reference>
<evidence type="ECO:0000259" key="10">
    <source>
        <dbReference type="Pfam" id="PF07715"/>
    </source>
</evidence>
<feature type="compositionally biased region" description="Basic and acidic residues" evidence="8">
    <location>
        <begin position="801"/>
        <end position="815"/>
    </location>
</feature>
<feature type="domain" description="Outer membrane protein beta-barrel" evidence="11">
    <location>
        <begin position="386"/>
        <end position="794"/>
    </location>
</feature>
<evidence type="ECO:0000256" key="1">
    <source>
        <dbReference type="ARBA" id="ARBA00004571"/>
    </source>
</evidence>
<dbReference type="SUPFAM" id="SSF49464">
    <property type="entry name" value="Carboxypeptidase regulatory domain-like"/>
    <property type="match status" value="1"/>
</dbReference>
<evidence type="ECO:0000256" key="6">
    <source>
        <dbReference type="ARBA" id="ARBA00023136"/>
    </source>
</evidence>
<keyword evidence="6" id="KW-0472">Membrane</keyword>
<feature type="signal peptide" evidence="9">
    <location>
        <begin position="1"/>
        <end position="19"/>
    </location>
</feature>
<dbReference type="Gene3D" id="2.170.130.10">
    <property type="entry name" value="TonB-dependent receptor, plug domain"/>
    <property type="match status" value="1"/>
</dbReference>
<protein>
    <submittedName>
        <fullName evidence="12">TonB-dependent receptor</fullName>
    </submittedName>
</protein>
<dbReference type="InterPro" id="IPR012910">
    <property type="entry name" value="Plug_dom"/>
</dbReference>
<keyword evidence="13" id="KW-1185">Reference proteome</keyword>
<feature type="region of interest" description="Disordered" evidence="8">
    <location>
        <begin position="801"/>
        <end position="841"/>
    </location>
</feature>